<reference evidence="2 4" key="2">
    <citation type="submission" date="2019-05" db="EMBL/GenBank/DDBJ databases">
        <title>Genome sequence of Moorella thermoacetica ATCC 33924.</title>
        <authorList>
            <person name="Poehlein A."/>
            <person name="Bengelsdorf F.R."/>
            <person name="Duerre P."/>
            <person name="Daniel R."/>
        </authorList>
    </citation>
    <scope>NUCLEOTIDE SEQUENCE [LARGE SCALE GENOMIC DNA]</scope>
    <source>
        <strain evidence="2 4">ATCC 33924</strain>
    </source>
</reference>
<dbReference type="AlphaFoldDB" id="A0AAC9MVJ1"/>
<sequence length="145" mass="16727">MYPEYEVRRILNRHGYDVFYVRRDNRIKCVCNKFEPDPSCRLCLGTGFKIHLEKYRACRFSASIPESLVGVLKQEAPALVHPDAWVYYFEAAVKPKIRDLILETNSATLDASSTSVFIITAVEPMFFESGTPSFYRVIARSRYSN</sequence>
<proteinExistence type="predicted"/>
<keyword evidence="4" id="KW-1185">Reference proteome</keyword>
<organism evidence="1 3">
    <name type="scientific">Neomoorella thermoacetica</name>
    <name type="common">Clostridium thermoaceticum</name>
    <dbReference type="NCBI Taxonomy" id="1525"/>
    <lineage>
        <taxon>Bacteria</taxon>
        <taxon>Bacillati</taxon>
        <taxon>Bacillota</taxon>
        <taxon>Clostridia</taxon>
        <taxon>Neomoorellales</taxon>
        <taxon>Neomoorellaceae</taxon>
        <taxon>Neomoorella</taxon>
    </lineage>
</organism>
<dbReference type="EMBL" id="VCDX01000006">
    <property type="protein sequence ID" value="TYL12809.1"/>
    <property type="molecule type" value="Genomic_DNA"/>
</dbReference>
<name>A0AAC9MVJ1_NEOTH</name>
<accession>A0AAC9MVJ1</accession>
<reference evidence="1 3" key="1">
    <citation type="submission" date="2016-08" db="EMBL/GenBank/DDBJ databases">
        <title>Moorella thermoacetica DSM 103132.</title>
        <authorList>
            <person name="Jendresen C.B."/>
            <person name="Redl S.M."/>
            <person name="Jensen T.O."/>
            <person name="Nielsen A.T."/>
        </authorList>
    </citation>
    <scope>NUCLEOTIDE SEQUENCE [LARGE SCALE GENOMIC DNA]</scope>
    <source>
        <strain evidence="1 3">DSM 103132</strain>
    </source>
</reference>
<evidence type="ECO:0000313" key="2">
    <source>
        <dbReference type="EMBL" id="TYL12809.1"/>
    </source>
</evidence>
<dbReference type="Proteomes" id="UP000094598">
    <property type="component" value="Chromosome"/>
</dbReference>
<dbReference type="EMBL" id="CP017019">
    <property type="protein sequence ID" value="AOQ24706.1"/>
    <property type="molecule type" value="Genomic_DNA"/>
</dbReference>
<evidence type="ECO:0000313" key="1">
    <source>
        <dbReference type="EMBL" id="AOQ24706.1"/>
    </source>
</evidence>
<gene>
    <name evidence="1" type="ORF">Maut_02278</name>
    <name evidence="2" type="ORF">MTAT_20510</name>
</gene>
<evidence type="ECO:0000313" key="3">
    <source>
        <dbReference type="Proteomes" id="UP000094598"/>
    </source>
</evidence>
<dbReference type="Proteomes" id="UP000322283">
    <property type="component" value="Unassembled WGS sequence"/>
</dbReference>
<evidence type="ECO:0000313" key="4">
    <source>
        <dbReference type="Proteomes" id="UP000322283"/>
    </source>
</evidence>
<dbReference type="RefSeq" id="WP_069590505.1">
    <property type="nucleotide sequence ID" value="NZ_CP017019.1"/>
</dbReference>
<protein>
    <submittedName>
        <fullName evidence="1">Uncharacterized protein</fullName>
    </submittedName>
</protein>